<comment type="similarity">
    <text evidence="1">Belongs to the Mo25 family.</text>
</comment>
<name>A0ABQ7GVE9_DUNSA</name>
<protein>
    <submittedName>
        <fullName evidence="2">Mo25-like protein</fullName>
    </submittedName>
</protein>
<evidence type="ECO:0000313" key="2">
    <source>
        <dbReference type="EMBL" id="KAF5838596.1"/>
    </source>
</evidence>
<dbReference type="InterPro" id="IPR013878">
    <property type="entry name" value="Mo25"/>
</dbReference>
<sequence length="313" mass="35607">MQDYAPMWIPTPAHPVFGSAEVEVSKAKVLEIAKELLKTDLLYLLVKHLVDLDFEARKDAAQVFGAAVRIKDAEDKAPGSAYVLQRPYIMNMLFLGYGEPSIALNCGSMLRDCIRDESLARYLLDSGIVLDFFEKVEVANFEIASDAFSTFKDLLTRHKAVVAHYLQENYQTFFTQYMKLLQSGNYVTRRQSLKLLGELLLDRSNVKVMVRFVSEVQHLMMMMMLLKDQSRSIQFEAFHVFKVFVANPNKPLSIIDILTNNKEKLLKYLEEFHTDKDEDEQFKEEKAVIIKEISMLGTGPSSQSLHGSNGSAS</sequence>
<evidence type="ECO:0000256" key="1">
    <source>
        <dbReference type="ARBA" id="ARBA00011012"/>
    </source>
</evidence>
<dbReference type="InterPro" id="IPR016024">
    <property type="entry name" value="ARM-type_fold"/>
</dbReference>
<dbReference type="SUPFAM" id="SSF48371">
    <property type="entry name" value="ARM repeat"/>
    <property type="match status" value="1"/>
</dbReference>
<dbReference type="EMBL" id="MU069572">
    <property type="protein sequence ID" value="KAF5838596.1"/>
    <property type="molecule type" value="Genomic_DNA"/>
</dbReference>
<keyword evidence="3" id="KW-1185">Reference proteome</keyword>
<dbReference type="PANTHER" id="PTHR10182">
    <property type="entry name" value="CALCIUM-BINDING PROTEIN 39-RELATED"/>
    <property type="match status" value="1"/>
</dbReference>
<proteinExistence type="inferred from homology"/>
<dbReference type="InterPro" id="IPR011989">
    <property type="entry name" value="ARM-like"/>
</dbReference>
<dbReference type="Proteomes" id="UP000815325">
    <property type="component" value="Unassembled WGS sequence"/>
</dbReference>
<evidence type="ECO:0000313" key="3">
    <source>
        <dbReference type="Proteomes" id="UP000815325"/>
    </source>
</evidence>
<organism evidence="2 3">
    <name type="scientific">Dunaliella salina</name>
    <name type="common">Green alga</name>
    <name type="synonym">Protococcus salinus</name>
    <dbReference type="NCBI Taxonomy" id="3046"/>
    <lineage>
        <taxon>Eukaryota</taxon>
        <taxon>Viridiplantae</taxon>
        <taxon>Chlorophyta</taxon>
        <taxon>core chlorophytes</taxon>
        <taxon>Chlorophyceae</taxon>
        <taxon>CS clade</taxon>
        <taxon>Chlamydomonadales</taxon>
        <taxon>Dunaliellaceae</taxon>
        <taxon>Dunaliella</taxon>
    </lineage>
</organism>
<comment type="caution">
    <text evidence="2">The sequence shown here is derived from an EMBL/GenBank/DDBJ whole genome shotgun (WGS) entry which is preliminary data.</text>
</comment>
<dbReference type="PANTHER" id="PTHR10182:SF3">
    <property type="entry name" value="PROTEIN MO25"/>
    <property type="match status" value="1"/>
</dbReference>
<reference evidence="2" key="1">
    <citation type="submission" date="2017-08" db="EMBL/GenBank/DDBJ databases">
        <authorList>
            <person name="Polle J.E."/>
            <person name="Barry K."/>
            <person name="Cushman J."/>
            <person name="Schmutz J."/>
            <person name="Tran D."/>
            <person name="Hathwaick L.T."/>
            <person name="Yim W.C."/>
            <person name="Jenkins J."/>
            <person name="Mckie-Krisberg Z.M."/>
            <person name="Prochnik S."/>
            <person name="Lindquist E."/>
            <person name="Dockter R.B."/>
            <person name="Adam C."/>
            <person name="Molina H."/>
            <person name="Bunkerborg J."/>
            <person name="Jin E."/>
            <person name="Buchheim M."/>
            <person name="Magnuson J."/>
        </authorList>
    </citation>
    <scope>NUCLEOTIDE SEQUENCE</scope>
    <source>
        <strain evidence="2">CCAP 19/18</strain>
    </source>
</reference>
<dbReference type="Gene3D" id="1.25.10.10">
    <property type="entry name" value="Leucine-rich Repeat Variant"/>
    <property type="match status" value="1"/>
</dbReference>
<dbReference type="Pfam" id="PF08569">
    <property type="entry name" value="Mo25"/>
    <property type="match status" value="1"/>
</dbReference>
<gene>
    <name evidence="2" type="ORF">DUNSADRAFT_2505</name>
</gene>
<accession>A0ABQ7GVE9</accession>